<protein>
    <submittedName>
        <fullName evidence="1">Uncharacterized protein</fullName>
    </submittedName>
</protein>
<accession>B4FJG5</accession>
<proteinExistence type="evidence at transcript level"/>
<name>B4FJG5_MAIZE</name>
<reference evidence="1" key="1">
    <citation type="journal article" date="2009" name="PLoS Genet.">
        <title>Sequencing, mapping, and analysis of 27,455 maize full-length cDNAs.</title>
        <authorList>
            <person name="Soderlund C."/>
            <person name="Descour A."/>
            <person name="Kudrna D."/>
            <person name="Bomhoff M."/>
            <person name="Boyd L."/>
            <person name="Currie J."/>
            <person name="Angelova A."/>
            <person name="Collura K."/>
            <person name="Wissotski M."/>
            <person name="Ashley E."/>
            <person name="Morrow D."/>
            <person name="Fernandes J."/>
            <person name="Walbot V."/>
            <person name="Yu Y."/>
        </authorList>
    </citation>
    <scope>NUCLEOTIDE SEQUENCE</scope>
    <source>
        <strain evidence="1">B73</strain>
    </source>
</reference>
<organism evidence="1">
    <name type="scientific">Zea mays</name>
    <name type="common">Maize</name>
    <dbReference type="NCBI Taxonomy" id="4577"/>
    <lineage>
        <taxon>Eukaryota</taxon>
        <taxon>Viridiplantae</taxon>
        <taxon>Streptophyta</taxon>
        <taxon>Embryophyta</taxon>
        <taxon>Tracheophyta</taxon>
        <taxon>Spermatophyta</taxon>
        <taxon>Magnoliopsida</taxon>
        <taxon>Liliopsida</taxon>
        <taxon>Poales</taxon>
        <taxon>Poaceae</taxon>
        <taxon>PACMAD clade</taxon>
        <taxon>Panicoideae</taxon>
        <taxon>Andropogonodae</taxon>
        <taxon>Andropogoneae</taxon>
        <taxon>Tripsacinae</taxon>
        <taxon>Zea</taxon>
    </lineage>
</organism>
<evidence type="ECO:0000313" key="1">
    <source>
        <dbReference type="EMBL" id="ACF82258.1"/>
    </source>
</evidence>
<dbReference type="EMBL" id="BT037253">
    <property type="protein sequence ID" value="ACF82258.1"/>
    <property type="molecule type" value="mRNA"/>
</dbReference>
<dbReference type="AlphaFoldDB" id="B4FJG5"/>
<sequence>MYCIAVSKQSVIISAHRWNRARMVWCKGEIMAQTVYVCVLFFRSFTLR</sequence>